<organism evidence="3 4">
    <name type="scientific">Podarcis lilfordi</name>
    <name type="common">Lilford's wall lizard</name>
    <dbReference type="NCBI Taxonomy" id="74358"/>
    <lineage>
        <taxon>Eukaryota</taxon>
        <taxon>Metazoa</taxon>
        <taxon>Chordata</taxon>
        <taxon>Craniata</taxon>
        <taxon>Vertebrata</taxon>
        <taxon>Euteleostomi</taxon>
        <taxon>Lepidosauria</taxon>
        <taxon>Squamata</taxon>
        <taxon>Bifurcata</taxon>
        <taxon>Unidentata</taxon>
        <taxon>Episquamata</taxon>
        <taxon>Laterata</taxon>
        <taxon>Lacertibaenia</taxon>
        <taxon>Lacertidae</taxon>
        <taxon>Podarcis</taxon>
    </lineage>
</organism>
<keyword evidence="2" id="KW-1133">Transmembrane helix</keyword>
<keyword evidence="4" id="KW-1185">Reference proteome</keyword>
<accession>A0AA35QR92</accession>
<comment type="subcellular location">
    <subcellularLocation>
        <location evidence="1">Membrane</location>
        <topology evidence="1">Multi-pass membrane protein</topology>
    </subcellularLocation>
</comment>
<dbReference type="GO" id="GO:0016020">
    <property type="term" value="C:membrane"/>
    <property type="evidence" value="ECO:0007669"/>
    <property type="project" value="UniProtKB-SubCell"/>
</dbReference>
<gene>
    <name evidence="3" type="ORF">PODLI_1B004899</name>
</gene>
<evidence type="ECO:0000256" key="1">
    <source>
        <dbReference type="ARBA" id="ARBA00004141"/>
    </source>
</evidence>
<evidence type="ECO:0000313" key="3">
    <source>
        <dbReference type="EMBL" id="CAI7935352.1"/>
    </source>
</evidence>
<protein>
    <recommendedName>
        <fullName evidence="5">Major facilitator superfamily (MFS) profile domain-containing protein</fullName>
    </recommendedName>
</protein>
<evidence type="ECO:0000313" key="4">
    <source>
        <dbReference type="Proteomes" id="UP001178461"/>
    </source>
</evidence>
<sequence length="83" mass="9166">MCDIGGIITPFIVYRLADVWHELPLVVFAVIGLIDGGLVLLLPETKGKALPETIEDAENMHRQGRPKEKIIYLHVQTSDAATN</sequence>
<dbReference type="Proteomes" id="UP001178461">
    <property type="component" value="Unassembled WGS sequence"/>
</dbReference>
<proteinExistence type="predicted"/>
<comment type="caution">
    <text evidence="3">The sequence shown here is derived from an EMBL/GenBank/DDBJ whole genome shotgun (WGS) entry which is preliminary data.</text>
</comment>
<dbReference type="InterPro" id="IPR036259">
    <property type="entry name" value="MFS_trans_sf"/>
</dbReference>
<keyword evidence="2" id="KW-0812">Transmembrane</keyword>
<feature type="transmembrane region" description="Helical" evidence="2">
    <location>
        <begin position="23"/>
        <end position="42"/>
    </location>
</feature>
<name>A0AA35QR92_9SAUR</name>
<keyword evidence="2" id="KW-0472">Membrane</keyword>
<dbReference type="EMBL" id="CANTUW010000295">
    <property type="protein sequence ID" value="CAI7935352.1"/>
    <property type="molecule type" value="Genomic_DNA"/>
</dbReference>
<dbReference type="AlphaFoldDB" id="A0AA35QR92"/>
<dbReference type="Gene3D" id="1.20.1250.20">
    <property type="entry name" value="MFS general substrate transporter like domains"/>
    <property type="match status" value="1"/>
</dbReference>
<evidence type="ECO:0008006" key="5">
    <source>
        <dbReference type="Google" id="ProtNLM"/>
    </source>
</evidence>
<reference evidence="3" key="1">
    <citation type="submission" date="2022-12" db="EMBL/GenBank/DDBJ databases">
        <authorList>
            <person name="Alioto T."/>
            <person name="Alioto T."/>
            <person name="Gomez Garrido J."/>
        </authorList>
    </citation>
    <scope>NUCLEOTIDE SEQUENCE</scope>
</reference>
<evidence type="ECO:0000256" key="2">
    <source>
        <dbReference type="SAM" id="Phobius"/>
    </source>
</evidence>